<gene>
    <name evidence="3" type="ORF">BZA70DRAFT_71285</name>
</gene>
<feature type="compositionally biased region" description="Low complexity" evidence="2">
    <location>
        <begin position="647"/>
        <end position="665"/>
    </location>
</feature>
<dbReference type="InterPro" id="IPR024527">
    <property type="entry name" value="Eisosome1"/>
</dbReference>
<dbReference type="EMBL" id="JBBJBU010000011">
    <property type="protein sequence ID" value="KAK7203646.1"/>
    <property type="molecule type" value="Genomic_DNA"/>
</dbReference>
<feature type="region of interest" description="Disordered" evidence="2">
    <location>
        <begin position="116"/>
        <end position="142"/>
    </location>
</feature>
<protein>
    <submittedName>
        <fullName evidence="3">Uncharacterized protein</fullName>
    </submittedName>
</protein>
<feature type="compositionally biased region" description="Low complexity" evidence="2">
    <location>
        <begin position="534"/>
        <end position="552"/>
    </location>
</feature>
<dbReference type="PANTHER" id="PTHR28298">
    <property type="entry name" value="EISOSOME PROTEIN 1"/>
    <property type="match status" value="1"/>
</dbReference>
<comment type="similarity">
    <text evidence="1">Belongs to the EIS1 family.</text>
</comment>
<evidence type="ECO:0000313" key="3">
    <source>
        <dbReference type="EMBL" id="KAK7203646.1"/>
    </source>
</evidence>
<accession>A0ABR1F1C6</accession>
<feature type="compositionally biased region" description="Low complexity" evidence="2">
    <location>
        <begin position="581"/>
        <end position="620"/>
    </location>
</feature>
<comment type="caution">
    <text evidence="3">The sequence shown here is derived from an EMBL/GenBank/DDBJ whole genome shotgun (WGS) entry which is preliminary data.</text>
</comment>
<feature type="region of interest" description="Disordered" evidence="2">
    <location>
        <begin position="699"/>
        <end position="720"/>
    </location>
</feature>
<feature type="region of interest" description="Disordered" evidence="2">
    <location>
        <begin position="514"/>
        <end position="554"/>
    </location>
</feature>
<feature type="region of interest" description="Disordered" evidence="2">
    <location>
        <begin position="406"/>
        <end position="477"/>
    </location>
</feature>
<feature type="region of interest" description="Disordered" evidence="2">
    <location>
        <begin position="761"/>
        <end position="815"/>
    </location>
</feature>
<feature type="compositionally biased region" description="Basic and acidic residues" evidence="2">
    <location>
        <begin position="805"/>
        <end position="814"/>
    </location>
</feature>
<dbReference type="PANTHER" id="PTHR28298:SF1">
    <property type="entry name" value="EISOSOME PROTEIN 1"/>
    <property type="match status" value="1"/>
</dbReference>
<proteinExistence type="inferred from homology"/>
<feature type="region of interest" description="Disordered" evidence="2">
    <location>
        <begin position="1"/>
        <end position="79"/>
    </location>
</feature>
<dbReference type="Pfam" id="PF12757">
    <property type="entry name" value="Eisosome1"/>
    <property type="match status" value="1"/>
</dbReference>
<feature type="compositionally biased region" description="Polar residues" evidence="2">
    <location>
        <begin position="1"/>
        <end position="11"/>
    </location>
</feature>
<feature type="compositionally biased region" description="Low complexity" evidence="2">
    <location>
        <begin position="48"/>
        <end position="66"/>
    </location>
</feature>
<dbReference type="Proteomes" id="UP001498771">
    <property type="component" value="Unassembled WGS sequence"/>
</dbReference>
<evidence type="ECO:0000256" key="1">
    <source>
        <dbReference type="ARBA" id="ARBA00008528"/>
    </source>
</evidence>
<organism evidence="3 4">
    <name type="scientific">Myxozyma melibiosi</name>
    <dbReference type="NCBI Taxonomy" id="54550"/>
    <lineage>
        <taxon>Eukaryota</taxon>
        <taxon>Fungi</taxon>
        <taxon>Dikarya</taxon>
        <taxon>Ascomycota</taxon>
        <taxon>Saccharomycotina</taxon>
        <taxon>Lipomycetes</taxon>
        <taxon>Lipomycetales</taxon>
        <taxon>Lipomycetaceae</taxon>
        <taxon>Myxozyma</taxon>
    </lineage>
</organism>
<dbReference type="GeneID" id="90040861"/>
<feature type="compositionally biased region" description="Basic and acidic residues" evidence="2">
    <location>
        <begin position="406"/>
        <end position="468"/>
    </location>
</feature>
<dbReference type="RefSeq" id="XP_064766679.1">
    <property type="nucleotide sequence ID" value="XM_064915349.1"/>
</dbReference>
<feature type="compositionally biased region" description="Low complexity" evidence="2">
    <location>
        <begin position="20"/>
        <end position="37"/>
    </location>
</feature>
<feature type="compositionally biased region" description="Low complexity" evidence="2">
    <location>
        <begin position="514"/>
        <end position="525"/>
    </location>
</feature>
<evidence type="ECO:0000313" key="4">
    <source>
        <dbReference type="Proteomes" id="UP001498771"/>
    </source>
</evidence>
<evidence type="ECO:0000256" key="2">
    <source>
        <dbReference type="SAM" id="MobiDB-lite"/>
    </source>
</evidence>
<name>A0ABR1F1C6_9ASCO</name>
<keyword evidence="4" id="KW-1185">Reference proteome</keyword>
<sequence length="838" mass="87540">MLASDTSSRRATFTDDLVDPSAATPRSSTSSTSSKPKSILKNGPSQYRTASMTSSASTTRRQSSMAQPPSALANRPMRYAKAHELPSHPSVGIDLSKSNTAATLATDSPIQVKPIYTPPPLHAHASHAAARSHASGPQYEEFWRPDPAESARLAQALQKDRRFTITSATGSGAPQQRSPSLYSQRAAKSIFENPPAPPQKPAPATGHYALPVGHRETPAPNVATLEDAARKAAAARIAQIGVAAPSLVPSRSTHADAVSATTGAATASKRVLLEHQARLERVRAAREKEQAEFAHKHEVLVSAALRNVNSSLGAIDKNIRETTIWGNKEFTAAAMAHAEQNITGKYSANVGKVDLGGGLIMSPEEVHAIAQRHVQPVLDELHEKALEQREKDELARQERERIKAEKAEEKRIRDEEKAEQKRVRDVEKAEQKRIRDAEKAEQRRLKEEAKAEERRLKEEAKAAEREQKAAAAAEAARIEEERVAKVAADKAEAEAAAAATAAAATTAAAGEETAEVAEGAVADAATESREVEAVGETAVTTATEGEVTAVEGETSEIAKETAEEADPATAAAAVASAVAAAKAAAEEATTSSTLGAAETTESATESAAVESTAVEGETVADSTEDAVVDKEVDATSVSESDLDEATVETAAAVRVPSSEVTTVESSAKEGETAPTYELLTASLESDAAASTTALVNGVAGGKVSESEPTELVSESEDVATSITPAETAPVETETAEKETIVPVVPAVETTDSTAAVEDVAETKVEPVETEASKPASSVGDVEESTDGAISDSVATGETVDGSIDETTKVDETKTTHHALGRFGEILANAVEDAKAAST</sequence>
<feature type="compositionally biased region" description="Low complexity" evidence="2">
    <location>
        <begin position="122"/>
        <end position="135"/>
    </location>
</feature>
<reference evidence="3 4" key="1">
    <citation type="submission" date="2024-03" db="EMBL/GenBank/DDBJ databases">
        <title>Genome-scale model development and genomic sequencing of the oleaginous clade Lipomyces.</title>
        <authorList>
            <consortium name="Lawrence Berkeley National Laboratory"/>
            <person name="Czajka J.J."/>
            <person name="Han Y."/>
            <person name="Kim J."/>
            <person name="Mondo S.J."/>
            <person name="Hofstad B.A."/>
            <person name="Robles A."/>
            <person name="Haridas S."/>
            <person name="Riley R."/>
            <person name="LaButti K."/>
            <person name="Pangilinan J."/>
            <person name="Andreopoulos W."/>
            <person name="Lipzen A."/>
            <person name="Yan J."/>
            <person name="Wang M."/>
            <person name="Ng V."/>
            <person name="Grigoriev I.V."/>
            <person name="Spatafora J.W."/>
            <person name="Magnuson J.K."/>
            <person name="Baker S.E."/>
            <person name="Pomraning K.R."/>
        </authorList>
    </citation>
    <scope>NUCLEOTIDE SEQUENCE [LARGE SCALE GENOMIC DNA]</scope>
    <source>
        <strain evidence="3 4">Phaff 52-87</strain>
    </source>
</reference>
<feature type="region of interest" description="Disordered" evidence="2">
    <location>
        <begin position="581"/>
        <end position="673"/>
    </location>
</feature>